<organism evidence="1 2">
    <name type="scientific">Hymenobacter coccineus</name>
    <dbReference type="NCBI Taxonomy" id="1908235"/>
    <lineage>
        <taxon>Bacteria</taxon>
        <taxon>Pseudomonadati</taxon>
        <taxon>Bacteroidota</taxon>
        <taxon>Cytophagia</taxon>
        <taxon>Cytophagales</taxon>
        <taxon>Hymenobacteraceae</taxon>
        <taxon>Hymenobacter</taxon>
    </lineage>
</organism>
<evidence type="ECO:0000313" key="1">
    <source>
        <dbReference type="EMBL" id="OGX90045.1"/>
    </source>
</evidence>
<dbReference type="EMBL" id="MDZA01000210">
    <property type="protein sequence ID" value="OGX90045.1"/>
    <property type="molecule type" value="Genomic_DNA"/>
</dbReference>
<comment type="caution">
    <text evidence="1">The sequence shown here is derived from an EMBL/GenBank/DDBJ whole genome shotgun (WGS) entry which is preliminary data.</text>
</comment>
<reference evidence="1 2" key="1">
    <citation type="submission" date="2016-08" db="EMBL/GenBank/DDBJ databases">
        <title>Hymenobacter coccineus sp. nov., Hymenobacter lapidarius sp. nov. and Hymenobacter glacialis sp. nov., isolated from Antarctic soil.</title>
        <authorList>
            <person name="Sedlacek I."/>
            <person name="Kralova S."/>
            <person name="Kyrova K."/>
            <person name="Maslanova I."/>
            <person name="Stankova E."/>
            <person name="Vrbovska V."/>
            <person name="Nemec M."/>
            <person name="Bartak M."/>
            <person name="Svec P."/>
            <person name="Busse H.-J."/>
            <person name="Pantucek R."/>
        </authorList>
    </citation>
    <scope>NUCLEOTIDE SEQUENCE [LARGE SCALE GENOMIC DNA]</scope>
    <source>
        <strain evidence="1 2">CCM 8649</strain>
    </source>
</reference>
<dbReference type="Proteomes" id="UP000177506">
    <property type="component" value="Unassembled WGS sequence"/>
</dbReference>
<proteinExistence type="predicted"/>
<evidence type="ECO:0000313" key="2">
    <source>
        <dbReference type="Proteomes" id="UP000177506"/>
    </source>
</evidence>
<sequence>MSSSASLGKRLTHLRAILAAQNSNPKEWSRASLARAVDLSPAVIARLEQSGTGSAANLLTLLTFYQCHGFNLAWILASDEERVPLYAFQDAFQCADVTESCDHLGRLRQRVQEFGANNEPEQEAVDNLLRFVQERTHQALVHLLPRIRYLDSESDLQVYQRHLPPVAAASAGWRSRSIHLLPLHYYDAGESVPRCGVPYYYLTYETTPLRFPGSGACPFCEQQLAGKQALPGVR</sequence>
<dbReference type="AlphaFoldDB" id="A0A1G1TGQ3"/>
<dbReference type="RefSeq" id="WP_070744029.1">
    <property type="nucleotide sequence ID" value="NZ_MDZA01000210.1"/>
</dbReference>
<dbReference type="OrthoDB" id="882721at2"/>
<protein>
    <submittedName>
        <fullName evidence="1">Uncharacterized protein</fullName>
    </submittedName>
</protein>
<gene>
    <name evidence="1" type="ORF">BEN49_07905</name>
</gene>
<keyword evidence="2" id="KW-1185">Reference proteome</keyword>
<accession>A0A1G1TGQ3</accession>
<name>A0A1G1TGQ3_9BACT</name>